<dbReference type="AlphaFoldDB" id="A0A9D1JBS6"/>
<accession>A0A9D1JBS6</accession>
<evidence type="ECO:0000313" key="2">
    <source>
        <dbReference type="Proteomes" id="UP000823912"/>
    </source>
</evidence>
<dbReference type="EMBL" id="DVHM01000178">
    <property type="protein sequence ID" value="HIR71643.1"/>
    <property type="molecule type" value="Genomic_DNA"/>
</dbReference>
<proteinExistence type="predicted"/>
<reference evidence="1" key="1">
    <citation type="submission" date="2020-10" db="EMBL/GenBank/DDBJ databases">
        <authorList>
            <person name="Gilroy R."/>
        </authorList>
    </citation>
    <scope>NUCLEOTIDE SEQUENCE</scope>
    <source>
        <strain evidence="1">ChiSjej5B23-6657</strain>
    </source>
</reference>
<comment type="caution">
    <text evidence="1">The sequence shown here is derived from an EMBL/GenBank/DDBJ whole genome shotgun (WGS) entry which is preliminary data.</text>
</comment>
<organism evidence="1 2">
    <name type="scientific">Candidatus Pullilachnospira gallistercoris</name>
    <dbReference type="NCBI Taxonomy" id="2840911"/>
    <lineage>
        <taxon>Bacteria</taxon>
        <taxon>Bacillati</taxon>
        <taxon>Bacillota</taxon>
        <taxon>Clostridia</taxon>
        <taxon>Lachnospirales</taxon>
        <taxon>Lachnospiraceae</taxon>
        <taxon>Lachnospiraceae incertae sedis</taxon>
        <taxon>Candidatus Pullilachnospira</taxon>
    </lineage>
</organism>
<evidence type="ECO:0000313" key="1">
    <source>
        <dbReference type="EMBL" id="HIR71643.1"/>
    </source>
</evidence>
<dbReference type="Proteomes" id="UP000823912">
    <property type="component" value="Unassembled WGS sequence"/>
</dbReference>
<reference evidence="1" key="2">
    <citation type="journal article" date="2021" name="PeerJ">
        <title>Extensive microbial diversity within the chicken gut microbiome revealed by metagenomics and culture.</title>
        <authorList>
            <person name="Gilroy R."/>
            <person name="Ravi A."/>
            <person name="Getino M."/>
            <person name="Pursley I."/>
            <person name="Horton D.L."/>
            <person name="Alikhan N.F."/>
            <person name="Baker D."/>
            <person name="Gharbi K."/>
            <person name="Hall N."/>
            <person name="Watson M."/>
            <person name="Adriaenssens E.M."/>
            <person name="Foster-Nyarko E."/>
            <person name="Jarju S."/>
            <person name="Secka A."/>
            <person name="Antonio M."/>
            <person name="Oren A."/>
            <person name="Chaudhuri R.R."/>
            <person name="La Ragione R."/>
            <person name="Hildebrand F."/>
            <person name="Pallen M.J."/>
        </authorList>
    </citation>
    <scope>NUCLEOTIDE SEQUENCE</scope>
    <source>
        <strain evidence="1">ChiSjej5B23-6657</strain>
    </source>
</reference>
<sequence length="67" mass="7474">MTELEMAVYEKADDVQYMMAELERHLHGIRYDPGGASAADVRDLTEIQECVGKAVCLAKQVSDRMQG</sequence>
<gene>
    <name evidence="1" type="ORF">IAA55_10250</name>
</gene>
<name>A0A9D1JBS6_9FIRM</name>
<protein>
    <submittedName>
        <fullName evidence="1">Uncharacterized protein</fullName>
    </submittedName>
</protein>